<feature type="region of interest" description="Disordered" evidence="9">
    <location>
        <begin position="788"/>
        <end position="845"/>
    </location>
</feature>
<proteinExistence type="predicted"/>
<dbReference type="Proteomes" id="UP001480595">
    <property type="component" value="Unassembled WGS sequence"/>
</dbReference>
<feature type="compositionally biased region" description="Basic and acidic residues" evidence="9">
    <location>
        <begin position="893"/>
        <end position="909"/>
    </location>
</feature>
<comment type="catalytic activity">
    <reaction evidence="6">
        <text>L-threonyl-[protein] + ATP = O-phospho-L-threonyl-[protein] + ADP + H(+)</text>
        <dbReference type="Rhea" id="RHEA:46608"/>
        <dbReference type="Rhea" id="RHEA-COMP:11060"/>
        <dbReference type="Rhea" id="RHEA-COMP:11605"/>
        <dbReference type="ChEBI" id="CHEBI:15378"/>
        <dbReference type="ChEBI" id="CHEBI:30013"/>
        <dbReference type="ChEBI" id="CHEBI:30616"/>
        <dbReference type="ChEBI" id="CHEBI:61977"/>
        <dbReference type="ChEBI" id="CHEBI:456216"/>
        <dbReference type="EC" id="2.7.11.24"/>
    </reaction>
    <physiologicalReaction direction="left-to-right" evidence="6">
        <dbReference type="Rhea" id="RHEA:46609"/>
    </physiologicalReaction>
</comment>
<feature type="compositionally biased region" description="Low complexity" evidence="9">
    <location>
        <begin position="1"/>
        <end position="22"/>
    </location>
</feature>
<feature type="region of interest" description="Disordered" evidence="9">
    <location>
        <begin position="115"/>
        <end position="150"/>
    </location>
</feature>
<feature type="compositionally biased region" description="Polar residues" evidence="9">
    <location>
        <begin position="471"/>
        <end position="487"/>
    </location>
</feature>
<dbReference type="RefSeq" id="XP_066718867.1">
    <property type="nucleotide sequence ID" value="XM_066854589.1"/>
</dbReference>
<dbReference type="InterPro" id="IPR050538">
    <property type="entry name" value="MAP_kinase_kinase_kinase"/>
</dbReference>
<feature type="compositionally biased region" description="Polar residues" evidence="9">
    <location>
        <begin position="980"/>
        <end position="993"/>
    </location>
</feature>
<dbReference type="EMBL" id="JAQQWL010000004">
    <property type="protein sequence ID" value="KAK8075908.1"/>
    <property type="molecule type" value="Genomic_DNA"/>
</dbReference>
<dbReference type="SUPFAM" id="SSF56112">
    <property type="entry name" value="Protein kinase-like (PK-like)"/>
    <property type="match status" value="1"/>
</dbReference>
<keyword evidence="4 11" id="KW-0418">Kinase</keyword>
<protein>
    <recommendedName>
        <fullName evidence="1">mitogen-activated protein kinase</fullName>
        <ecNumber evidence="1">2.7.11.24</ecNumber>
    </recommendedName>
</protein>
<evidence type="ECO:0000259" key="10">
    <source>
        <dbReference type="PROSITE" id="PS50011"/>
    </source>
</evidence>
<comment type="caution">
    <text evidence="11">The sequence shown here is derived from an EMBL/GenBank/DDBJ whole genome shotgun (WGS) entry which is preliminary data.</text>
</comment>
<feature type="compositionally biased region" description="Basic and acidic residues" evidence="9">
    <location>
        <begin position="1256"/>
        <end position="1272"/>
    </location>
</feature>
<keyword evidence="2" id="KW-0808">Transferase</keyword>
<feature type="region of interest" description="Disordered" evidence="9">
    <location>
        <begin position="1"/>
        <end position="103"/>
    </location>
</feature>
<evidence type="ECO:0000313" key="12">
    <source>
        <dbReference type="Proteomes" id="UP001480595"/>
    </source>
</evidence>
<keyword evidence="12" id="KW-1185">Reference proteome</keyword>
<feature type="compositionally biased region" description="Low complexity" evidence="9">
    <location>
        <begin position="1317"/>
        <end position="1346"/>
    </location>
</feature>
<dbReference type="PANTHER" id="PTHR48016:SF48">
    <property type="entry name" value="SERINE_THREONINE-PROTEIN KINASE BCK1_SLK1_SSP31"/>
    <property type="match status" value="1"/>
</dbReference>
<evidence type="ECO:0000256" key="3">
    <source>
        <dbReference type="ARBA" id="ARBA00022741"/>
    </source>
</evidence>
<dbReference type="SMART" id="SM00220">
    <property type="entry name" value="S_TKc"/>
    <property type="match status" value="1"/>
</dbReference>
<feature type="domain" description="Protein kinase" evidence="10">
    <location>
        <begin position="1480"/>
        <end position="1749"/>
    </location>
</feature>
<dbReference type="InterPro" id="IPR011009">
    <property type="entry name" value="Kinase-like_dom_sf"/>
</dbReference>
<feature type="binding site" evidence="8">
    <location>
        <position position="1509"/>
    </location>
    <ligand>
        <name>ATP</name>
        <dbReference type="ChEBI" id="CHEBI:30616"/>
    </ligand>
</feature>
<dbReference type="Gene3D" id="1.10.510.10">
    <property type="entry name" value="Transferase(Phosphotransferase) domain 1"/>
    <property type="match status" value="1"/>
</dbReference>
<feature type="compositionally biased region" description="Low complexity" evidence="9">
    <location>
        <begin position="1053"/>
        <end position="1067"/>
    </location>
</feature>
<feature type="compositionally biased region" description="Low complexity" evidence="9">
    <location>
        <begin position="961"/>
        <end position="970"/>
    </location>
</feature>
<dbReference type="PANTHER" id="PTHR48016">
    <property type="entry name" value="MAP KINASE KINASE KINASE SSK2-RELATED-RELATED"/>
    <property type="match status" value="1"/>
</dbReference>
<dbReference type="GO" id="GO:0016301">
    <property type="term" value="F:kinase activity"/>
    <property type="evidence" value="ECO:0007669"/>
    <property type="project" value="UniProtKB-KW"/>
</dbReference>
<feature type="compositionally biased region" description="Polar residues" evidence="9">
    <location>
        <begin position="1222"/>
        <end position="1232"/>
    </location>
</feature>
<organism evidence="11 12">
    <name type="scientific">Apiospora phragmitis</name>
    <dbReference type="NCBI Taxonomy" id="2905665"/>
    <lineage>
        <taxon>Eukaryota</taxon>
        <taxon>Fungi</taxon>
        <taxon>Dikarya</taxon>
        <taxon>Ascomycota</taxon>
        <taxon>Pezizomycotina</taxon>
        <taxon>Sordariomycetes</taxon>
        <taxon>Xylariomycetidae</taxon>
        <taxon>Amphisphaeriales</taxon>
        <taxon>Apiosporaceae</taxon>
        <taxon>Apiospora</taxon>
    </lineage>
</organism>
<gene>
    <name evidence="11" type="ORF">PG994_003180</name>
</gene>
<dbReference type="PROSITE" id="PS00107">
    <property type="entry name" value="PROTEIN_KINASE_ATP"/>
    <property type="match status" value="1"/>
</dbReference>
<dbReference type="Pfam" id="PF00069">
    <property type="entry name" value="Pkinase"/>
    <property type="match status" value="1"/>
</dbReference>
<dbReference type="PROSITE" id="PS00108">
    <property type="entry name" value="PROTEIN_KINASE_ST"/>
    <property type="match status" value="1"/>
</dbReference>
<feature type="region of interest" description="Disordered" evidence="9">
    <location>
        <begin position="334"/>
        <end position="356"/>
    </location>
</feature>
<feature type="region of interest" description="Disordered" evidence="9">
    <location>
        <begin position="1293"/>
        <end position="1403"/>
    </location>
</feature>
<dbReference type="InterPro" id="IPR017441">
    <property type="entry name" value="Protein_kinase_ATP_BS"/>
</dbReference>
<evidence type="ECO:0000256" key="8">
    <source>
        <dbReference type="PROSITE-ProRule" id="PRU10141"/>
    </source>
</evidence>
<feature type="region of interest" description="Disordered" evidence="9">
    <location>
        <begin position="277"/>
        <end position="301"/>
    </location>
</feature>
<feature type="compositionally biased region" description="Low complexity" evidence="9">
    <location>
        <begin position="48"/>
        <end position="79"/>
    </location>
</feature>
<reference evidence="11 12" key="1">
    <citation type="submission" date="2023-01" db="EMBL/GenBank/DDBJ databases">
        <title>Analysis of 21 Apiospora genomes using comparative genomics revels a genus with tremendous synthesis potential of carbohydrate active enzymes and secondary metabolites.</title>
        <authorList>
            <person name="Sorensen T."/>
        </authorList>
    </citation>
    <scope>NUCLEOTIDE SEQUENCE [LARGE SCALE GENOMIC DNA]</scope>
    <source>
        <strain evidence="11 12">CBS 135458</strain>
    </source>
</reference>
<evidence type="ECO:0000256" key="1">
    <source>
        <dbReference type="ARBA" id="ARBA00012411"/>
    </source>
</evidence>
<feature type="compositionally biased region" description="Low complexity" evidence="9">
    <location>
        <begin position="820"/>
        <end position="831"/>
    </location>
</feature>
<keyword evidence="3 8" id="KW-0547">Nucleotide-binding</keyword>
<evidence type="ECO:0000256" key="4">
    <source>
        <dbReference type="ARBA" id="ARBA00022777"/>
    </source>
</evidence>
<name>A0ABR1VXF1_9PEZI</name>
<feature type="compositionally biased region" description="Polar residues" evidence="9">
    <location>
        <begin position="872"/>
        <end position="885"/>
    </location>
</feature>
<evidence type="ECO:0000256" key="5">
    <source>
        <dbReference type="ARBA" id="ARBA00022840"/>
    </source>
</evidence>
<sequence length="1771" mass="189956">MISSRTALTRSESTSEATASARYPNLRQRLQDNVNTLDSLINDPPNPTIAAAAAATTTAKPTSTSTSTSSANPSSTLAPGSQYPGPGPTTTTDDPPPYLSANFAGVGGGAATLRPRASTASLAPSAYGRGGLDKQQQPTGDTGRRAATSSAAAANNLCHHVFQHPAGRSESTFQCPAPAPHVAALHGPADDGHRHEHPPTASSLPQCADDDGRLAAAASPFRATPEQHHGSGRHMAGQLGEHVQHETTWHVDTTSTVGWTACRLQPAAAHASIHRKSHDPAAPHPVPHTTNGRAIGRHVGDLYPPRRHVRRRRGHSRLRTRRFHLLGHVAQLVADAGSNNNNNDTASTTPADGESRDRLYTNALNSQNQRMLSTASNATNAPSNIPPELAAKWPLDHVLLWLASNQFSRDWQETFKALNLCGARFLELRERTARPRQLWHDASASLSETGDGMYQQRDRMGPHTGEGRGQAASQGAGTDIESPNTPIKTPGPGFGSRRFSQTRSTTMPTLSNTMSSDSNHRTLLKNLDVERSQRHSPGAGEVGGNGSSRGSAAPRSDSPGGSPKPPNSGMLSATSPSGRFLGHRSRNSTDSVSSNAAIYGSGVPPEASAYLRSGLNGSRSPQELADRSAGAEHPASAKGENNSLFGFLKRNKHHKQKEDGTFPSPKEVDSPTSPEILKSSHDASSFDALSFRARKENIPRAYLLATVNGWDYRMCVVTDCETAQEIRENICANLGIPDPRSVQLYLTELGKVEHEEPLEDQSLMIHKRNEGDSSGSLKLFVRVGAPPPVTAEVPGSLTPGYVPPGASMDEDTYARLSGQRSRSSSSPPTSRVNTVGDSGPDPNELAQKANAYKAEVEKQQQAYLAKRRQALEKSSPQLDSASTSPFGIVGRNVDFDQPRVSPYEEKKMSQDLLFPQRKAPAPPGVETATLIKANSLSRRTGHNLRASQGSMDGFPSPRRPATSTNTSAASENSHQEMSQRRPSSASREPSTSAFGALIGMGSALSQLGRPTKPGGSGRPVSPPNRNNSGPAAGSAHEEQRGKRSIAHVDFGVSTSGRSSPRSGSPGTLTWSRGDLAFVIPDYSPGGTPLNGKRDKKYIGDDEEEALAKKSDGTAQRAPSPGNPSPTTAHPTGAGAGGAQSPPNRRKSHGPDIDFTDTDVTFDQPMVPKVQKDDDSDDDSDDGLFAIPVRGRTPSVKVSSSEEFDRNGKRPSLTLRTRRSKKQLSVSFGSPGSTDGVVDDGGRSSRRRTPATPSDSDDGKLGRRKSFIERDVWANRPPPEALLSNLDAFFPELDLDQPVLDESQLQEPTSPADPDNTNNAEAAENENGSNNKAESSEAAAAAAEQENLPVPSPSPGIATARSSMYSENDTLGSDESTLKAERPSSIASVAQRSIRRSGGGLGRMKSIREVARGAHEANKRFTAASAASGAGGPTSMIQRRKSTKMFGANLVQIRPERGSMIDIMPQIPQDTLPKRQTTFRWFKGELIGKGTYGRVYLGMNATTGEFLAVKEVEVNPKAAAGDKNKMRELVAALDQEIDTMQYLDHVNIVQYLGCERKETSISIFLEYISGGSIGSCLRKHGKFEEPVVSSLTRQALSGLAYLHREGILHRDLKADNILLDLDGTCKISDFGISKKTDDIYGNDKTNSMQGSVFWMAPEVIRSQGEGYSAKVDIWSLGCVVLEMFAGRRPWSKEEAVGAIYKIANGETPPIADEVREAISPYALGFMLDCFTVDPGERPTAERLLMQHEFCDLNEDYNFFDTDLYAKIRGTFQ</sequence>
<feature type="compositionally biased region" description="Polar residues" evidence="9">
    <location>
        <begin position="498"/>
        <end position="517"/>
    </location>
</feature>
<dbReference type="InterPro" id="IPR000719">
    <property type="entry name" value="Prot_kinase_dom"/>
</dbReference>
<evidence type="ECO:0000313" key="11">
    <source>
        <dbReference type="EMBL" id="KAK8075908.1"/>
    </source>
</evidence>
<evidence type="ECO:0000256" key="2">
    <source>
        <dbReference type="ARBA" id="ARBA00022679"/>
    </source>
</evidence>
<accession>A0ABR1VXF1</accession>
<feature type="region of interest" description="Disordered" evidence="9">
    <location>
        <begin position="168"/>
        <end position="208"/>
    </location>
</feature>
<dbReference type="PROSITE" id="PS50011">
    <property type="entry name" value="PROTEIN_KINASE_DOM"/>
    <property type="match status" value="1"/>
</dbReference>
<keyword evidence="5 8" id="KW-0067">ATP-binding</keyword>
<evidence type="ECO:0000256" key="7">
    <source>
        <dbReference type="ARBA" id="ARBA00048130"/>
    </source>
</evidence>
<comment type="catalytic activity">
    <reaction evidence="7">
        <text>L-seryl-[protein] + ATP = O-phospho-L-seryl-[protein] + ADP + H(+)</text>
        <dbReference type="Rhea" id="RHEA:17989"/>
        <dbReference type="Rhea" id="RHEA-COMP:9863"/>
        <dbReference type="Rhea" id="RHEA-COMP:11604"/>
        <dbReference type="ChEBI" id="CHEBI:15378"/>
        <dbReference type="ChEBI" id="CHEBI:29999"/>
        <dbReference type="ChEBI" id="CHEBI:30616"/>
        <dbReference type="ChEBI" id="CHEBI:83421"/>
        <dbReference type="ChEBI" id="CHEBI:456216"/>
        <dbReference type="EC" id="2.7.11.24"/>
    </reaction>
    <physiologicalReaction direction="left-to-right" evidence="7">
        <dbReference type="Rhea" id="RHEA:17990"/>
    </physiologicalReaction>
</comment>
<feature type="compositionally biased region" description="Polar residues" evidence="9">
    <location>
        <begin position="1359"/>
        <end position="1374"/>
    </location>
</feature>
<dbReference type="GeneID" id="92087652"/>
<feature type="region of interest" description="Disordered" evidence="9">
    <location>
        <begin position="868"/>
        <end position="1281"/>
    </location>
</feature>
<feature type="compositionally biased region" description="Basic and acidic residues" evidence="9">
    <location>
        <begin position="188"/>
        <end position="198"/>
    </location>
</feature>
<evidence type="ECO:0000256" key="9">
    <source>
        <dbReference type="SAM" id="MobiDB-lite"/>
    </source>
</evidence>
<evidence type="ECO:0000256" key="6">
    <source>
        <dbReference type="ARBA" id="ARBA00047919"/>
    </source>
</evidence>
<dbReference type="EC" id="2.7.11.24" evidence="1"/>
<feature type="region of interest" description="Disordered" evidence="9">
    <location>
        <begin position="442"/>
        <end position="681"/>
    </location>
</feature>
<dbReference type="InterPro" id="IPR008271">
    <property type="entry name" value="Ser/Thr_kinase_AS"/>
</dbReference>